<evidence type="ECO:0000313" key="4">
    <source>
        <dbReference type="Proteomes" id="UP000193427"/>
    </source>
</evidence>
<dbReference type="EMBL" id="CP015118">
    <property type="protein sequence ID" value="ARN23593.1"/>
    <property type="molecule type" value="Genomic_DNA"/>
</dbReference>
<dbReference type="Pfam" id="PF00196">
    <property type="entry name" value="GerE"/>
    <property type="match status" value="1"/>
</dbReference>
<protein>
    <submittedName>
        <fullName evidence="3">Uncharacterized protein</fullName>
    </submittedName>
</protein>
<proteinExistence type="predicted"/>
<dbReference type="RefSeq" id="WP_085753921.1">
    <property type="nucleotide sequence ID" value="NZ_BSPR01000022.1"/>
</dbReference>
<dbReference type="SMART" id="SM00448">
    <property type="entry name" value="REC"/>
    <property type="match status" value="1"/>
</dbReference>
<keyword evidence="4" id="KW-1185">Reference proteome</keyword>
<dbReference type="OrthoDB" id="3374006at2"/>
<dbReference type="SUPFAM" id="SSF46894">
    <property type="entry name" value="C-terminal effector domain of the bipartite response regulators"/>
    <property type="match status" value="1"/>
</dbReference>
<dbReference type="Gene3D" id="3.40.50.2300">
    <property type="match status" value="1"/>
</dbReference>
<dbReference type="STRING" id="946333.A4W93_28905"/>
<dbReference type="InterPro" id="IPR058245">
    <property type="entry name" value="NreC/VraR/RcsB-like_REC"/>
</dbReference>
<dbReference type="SUPFAM" id="SSF52172">
    <property type="entry name" value="CheY-like"/>
    <property type="match status" value="1"/>
</dbReference>
<dbReference type="CDD" id="cd06170">
    <property type="entry name" value="LuxR_C_like"/>
    <property type="match status" value="1"/>
</dbReference>
<dbReference type="InterPro" id="IPR016032">
    <property type="entry name" value="Sig_transdc_resp-reg_C-effctor"/>
</dbReference>
<dbReference type="CDD" id="cd17535">
    <property type="entry name" value="REC_NarL-like"/>
    <property type="match status" value="1"/>
</dbReference>
<dbReference type="PANTHER" id="PTHR45566">
    <property type="entry name" value="HTH-TYPE TRANSCRIPTIONAL REGULATOR YHJB-RELATED"/>
    <property type="match status" value="1"/>
</dbReference>
<evidence type="ECO:0000256" key="2">
    <source>
        <dbReference type="ARBA" id="ARBA00023125"/>
    </source>
</evidence>
<gene>
    <name evidence="3" type="ORF">A4W93_28905</name>
</gene>
<accession>A0A1W6LHA2</accession>
<keyword evidence="2" id="KW-0238">DNA-binding</keyword>
<dbReference type="AlphaFoldDB" id="A0A1W6LHA2"/>
<dbReference type="InterPro" id="IPR000792">
    <property type="entry name" value="Tscrpt_reg_LuxR_C"/>
</dbReference>
<organism evidence="3 4">
    <name type="scientific">Piscinibacter gummiphilus</name>
    <dbReference type="NCBI Taxonomy" id="946333"/>
    <lineage>
        <taxon>Bacteria</taxon>
        <taxon>Pseudomonadati</taxon>
        <taxon>Pseudomonadota</taxon>
        <taxon>Betaproteobacteria</taxon>
        <taxon>Burkholderiales</taxon>
        <taxon>Sphaerotilaceae</taxon>
        <taxon>Piscinibacter</taxon>
    </lineage>
</organism>
<keyword evidence="1" id="KW-0597">Phosphoprotein</keyword>
<dbReference type="InterPro" id="IPR001789">
    <property type="entry name" value="Sig_transdc_resp-reg_receiver"/>
</dbReference>
<evidence type="ECO:0000256" key="1">
    <source>
        <dbReference type="ARBA" id="ARBA00022553"/>
    </source>
</evidence>
<dbReference type="Proteomes" id="UP000193427">
    <property type="component" value="Chromosome"/>
</dbReference>
<dbReference type="KEGG" id="rgu:A4W93_28905"/>
<dbReference type="GO" id="GO:0006355">
    <property type="term" value="P:regulation of DNA-templated transcription"/>
    <property type="evidence" value="ECO:0007669"/>
    <property type="project" value="InterPro"/>
</dbReference>
<sequence length="224" mass="23281">MKTLLVDDHTLFREGLAMLISHGFPDVQLHQAGDIAEALGLLRSDGGFELVLLDLGLPDSAGVQGLQRLREQAPDVTVVVLSADETPETVLSAIDAGAAGFVPKTAKAGVMQAALRVVLAGGVYLPPSVLGHARGEPAPVAKVEAPVADDPEATGPGGLSPRQADVLRLLVAGKPNKLICRELDLAESTVKTHLAAIFRKLEVTSRTQAVVAAARLGLVFGADR</sequence>
<dbReference type="InterPro" id="IPR051015">
    <property type="entry name" value="EvgA-like"/>
</dbReference>
<reference evidence="3 4" key="1">
    <citation type="submission" date="2016-04" db="EMBL/GenBank/DDBJ databases">
        <title>Complete genome sequence of natural rubber-degrading, novel Gram-negative bacterium, Rhizobacter gummiphilus strain NS21.</title>
        <authorList>
            <person name="Tabata M."/>
            <person name="Kasai D."/>
            <person name="Fukuda M."/>
        </authorList>
    </citation>
    <scope>NUCLEOTIDE SEQUENCE [LARGE SCALE GENOMIC DNA]</scope>
    <source>
        <strain evidence="3 4">NS21</strain>
    </source>
</reference>
<evidence type="ECO:0000313" key="3">
    <source>
        <dbReference type="EMBL" id="ARN23593.1"/>
    </source>
</evidence>
<dbReference type="GO" id="GO:0000160">
    <property type="term" value="P:phosphorelay signal transduction system"/>
    <property type="evidence" value="ECO:0007669"/>
    <property type="project" value="InterPro"/>
</dbReference>
<dbReference type="PRINTS" id="PR00038">
    <property type="entry name" value="HTHLUXR"/>
</dbReference>
<dbReference type="Pfam" id="PF00072">
    <property type="entry name" value="Response_reg"/>
    <property type="match status" value="1"/>
</dbReference>
<name>A0A1W6LHA2_9BURK</name>
<dbReference type="PROSITE" id="PS50110">
    <property type="entry name" value="RESPONSE_REGULATORY"/>
    <property type="match status" value="1"/>
</dbReference>
<dbReference type="PANTHER" id="PTHR45566:SF1">
    <property type="entry name" value="HTH-TYPE TRANSCRIPTIONAL REGULATOR YHJB-RELATED"/>
    <property type="match status" value="1"/>
</dbReference>
<dbReference type="InterPro" id="IPR011006">
    <property type="entry name" value="CheY-like_superfamily"/>
</dbReference>
<dbReference type="PROSITE" id="PS50043">
    <property type="entry name" value="HTH_LUXR_2"/>
    <property type="match status" value="1"/>
</dbReference>
<dbReference type="GO" id="GO:0003677">
    <property type="term" value="F:DNA binding"/>
    <property type="evidence" value="ECO:0007669"/>
    <property type="project" value="InterPro"/>
</dbReference>
<dbReference type="SMART" id="SM00421">
    <property type="entry name" value="HTH_LUXR"/>
    <property type="match status" value="1"/>
</dbReference>